<gene>
    <name evidence="1" type="ordered locus">SP_1481</name>
</gene>
<evidence type="ECO:0000313" key="1">
    <source>
        <dbReference type="EMBL" id="AAK75575.1"/>
    </source>
</evidence>
<evidence type="ECO:0000313" key="2">
    <source>
        <dbReference type="Proteomes" id="UP000000585"/>
    </source>
</evidence>
<dbReference type="EMBL" id="AE005672">
    <property type="protein sequence ID" value="AAK75575.1"/>
    <property type="molecule type" value="Genomic_DNA"/>
</dbReference>
<proteinExistence type="predicted"/>
<sequence>MICQFIRDMLDLPAKNVTILEGSNIHVLPSMPYSA</sequence>
<dbReference type="EnsemblBacteria" id="AAK75575">
    <property type="protein sequence ID" value="AAK75575"/>
    <property type="gene ID" value="SP_1481"/>
</dbReference>
<dbReference type="AlphaFoldDB" id="A0A0H2UQX3"/>
<keyword evidence="2" id="KW-1185">Reference proteome</keyword>
<organism evidence="1 2">
    <name type="scientific">Streptococcus pneumoniae serotype 4 (strain ATCC BAA-334 / TIGR4)</name>
    <dbReference type="NCBI Taxonomy" id="170187"/>
    <lineage>
        <taxon>Bacteria</taxon>
        <taxon>Bacillati</taxon>
        <taxon>Bacillota</taxon>
        <taxon>Bacilli</taxon>
        <taxon>Lactobacillales</taxon>
        <taxon>Streptococcaceae</taxon>
        <taxon>Streptococcus</taxon>
    </lineage>
</organism>
<dbReference type="Proteomes" id="UP000000585">
    <property type="component" value="Chromosome"/>
</dbReference>
<protein>
    <submittedName>
        <fullName evidence="1">Uncharacterized protein</fullName>
    </submittedName>
</protein>
<name>A0A0H2UQX3_STRPN</name>
<dbReference type="KEGG" id="spn:SP_1481"/>
<dbReference type="PaxDb" id="170187-SP_1481"/>
<reference evidence="1 2" key="1">
    <citation type="journal article" date="2001" name="Science">
        <title>Complete genome sequence of a virulent isolate of Streptococcus pneumoniae.</title>
        <authorList>
            <person name="Tettelin H."/>
            <person name="Nelson K.E."/>
            <person name="Paulsen I.T."/>
            <person name="Eisen J.A."/>
            <person name="Read T.D."/>
            <person name="Peterson S."/>
            <person name="Heidelberg J."/>
            <person name="DeBoy R.T."/>
            <person name="Haft D.H."/>
            <person name="Dodson R.J."/>
            <person name="Durkin A.S."/>
            <person name="Gwinn M."/>
            <person name="Kolonay J.F."/>
            <person name="Nelson W.C."/>
            <person name="Peterson J.D."/>
            <person name="Umayam L.A."/>
            <person name="White O."/>
            <person name="Salzberg S.L."/>
            <person name="Lewis M.R."/>
            <person name="Radune D."/>
            <person name="Holtzapple E."/>
            <person name="Khouri H."/>
            <person name="Wolf A.M."/>
            <person name="Utterback T.R."/>
            <person name="Hansen C.L."/>
            <person name="McDonald L.A."/>
            <person name="Feldblyum T.V."/>
            <person name="Angiuoli S."/>
            <person name="Dickinson T."/>
            <person name="Hickey E.K."/>
            <person name="Holt I.E."/>
            <person name="Loftus B.J."/>
            <person name="Yang F."/>
            <person name="Smith H.O."/>
            <person name="Venter J.C."/>
            <person name="Dougherty B.A."/>
            <person name="Morrison D.A."/>
            <person name="Hollingshead S.K."/>
            <person name="Fraser C.M."/>
        </authorList>
    </citation>
    <scope>NUCLEOTIDE SEQUENCE [LARGE SCALE GENOMIC DNA]</scope>
    <source>
        <strain evidence="2">ATCC BAA-334 / TIGR4</strain>
    </source>
</reference>
<accession>A0A0H2UQX3</accession>